<feature type="transmembrane region" description="Helical" evidence="8">
    <location>
        <begin position="22"/>
        <end position="44"/>
    </location>
</feature>
<dbReference type="GO" id="GO:0016020">
    <property type="term" value="C:membrane"/>
    <property type="evidence" value="ECO:0007669"/>
    <property type="project" value="UniProtKB-SubCell"/>
</dbReference>
<keyword evidence="4 8" id="KW-0808">Transferase</keyword>
<evidence type="ECO:0000256" key="2">
    <source>
        <dbReference type="ARBA" id="ARBA00007647"/>
    </source>
</evidence>
<evidence type="ECO:0000256" key="3">
    <source>
        <dbReference type="ARBA" id="ARBA00022676"/>
    </source>
</evidence>
<sequence>MFWSARESLTKWFYNNQWVKPIGFFLFFVLTVALIYGIDFRISFGHQYRPRLSRAEQVIRKRNRFMYDITVHPEVYVYATLRNDMCFLREKIEKQDFPVIHSVFSDPVSKNVVFIAVRYFEDKWDRDPYVCIFQNGYRTLSDPVVHDYKSFGYVVQYLAVITCPIPEELHTLPNMTVDLIRVTDEPMWYLYAAENITVCPSGIPIYRYYNLVMCTMVKNVDEFLPDWIEYHIYQGVDHVFLYDNEKQNKSTLIGTVQKYIERGVVTVIPWSHEPTVLKTYLEVQIAHENDCVWRLKHNAKWIIKIDVDEYLQPMQSRDTKIVDVLQAIHPSKIASLHVQNWFFGRPKKSAASEETIFERNTWRPRWPTAQNIGRDKNIIHPLNVHYFKIHGVKVGGDSWSLDPYKEMRLVHYRMDNTRTRYFDLPPWEVQDFSMVRLWQDVQRWKLRNWNF</sequence>
<comment type="caution">
    <text evidence="9">The sequence shown here is derived from an EMBL/GenBank/DDBJ whole genome shotgun (WGS) entry which is preliminary data.</text>
</comment>
<name>A0A9Q1CLT6_HOLLE</name>
<comment type="subcellular location">
    <subcellularLocation>
        <location evidence="1">Membrane</location>
        <topology evidence="1">Single-pass membrane protein</topology>
    </subcellularLocation>
</comment>
<dbReference type="OrthoDB" id="2526284at2759"/>
<dbReference type="Pfam" id="PF01697">
    <property type="entry name" value="Glyco_transf_92"/>
    <property type="match status" value="1"/>
</dbReference>
<reference evidence="9" key="1">
    <citation type="submission" date="2021-10" db="EMBL/GenBank/DDBJ databases">
        <title>Tropical sea cucumber genome reveals ecological adaptation and Cuvierian tubules defense mechanism.</title>
        <authorList>
            <person name="Chen T."/>
        </authorList>
    </citation>
    <scope>NUCLEOTIDE SEQUENCE</scope>
    <source>
        <strain evidence="9">Nanhai2018</strain>
        <tissue evidence="9">Muscle</tissue>
    </source>
</reference>
<dbReference type="EMBL" id="JAIZAY010000002">
    <property type="protein sequence ID" value="KAJ8047598.1"/>
    <property type="molecule type" value="Genomic_DNA"/>
</dbReference>
<dbReference type="Proteomes" id="UP001152320">
    <property type="component" value="Chromosome 2"/>
</dbReference>
<proteinExistence type="inferred from homology"/>
<evidence type="ECO:0000313" key="9">
    <source>
        <dbReference type="EMBL" id="KAJ8047598.1"/>
    </source>
</evidence>
<dbReference type="EC" id="2.4.1.-" evidence="8"/>
<evidence type="ECO:0000256" key="5">
    <source>
        <dbReference type="ARBA" id="ARBA00022692"/>
    </source>
</evidence>
<keyword evidence="5 8" id="KW-0812">Transmembrane</keyword>
<accession>A0A9Q1CLT6</accession>
<keyword evidence="3 8" id="KW-0328">Glycosyltransferase</keyword>
<evidence type="ECO:0000256" key="1">
    <source>
        <dbReference type="ARBA" id="ARBA00004167"/>
    </source>
</evidence>
<protein>
    <recommendedName>
        <fullName evidence="8">Glycosyltransferase family 92 protein</fullName>
        <ecNumber evidence="8">2.4.1.-</ecNumber>
    </recommendedName>
</protein>
<dbReference type="AlphaFoldDB" id="A0A9Q1CLT6"/>
<keyword evidence="7 8" id="KW-0472">Membrane</keyword>
<dbReference type="InterPro" id="IPR008166">
    <property type="entry name" value="Glyco_transf_92"/>
</dbReference>
<dbReference type="GO" id="GO:0005737">
    <property type="term" value="C:cytoplasm"/>
    <property type="evidence" value="ECO:0007669"/>
    <property type="project" value="TreeGrafter"/>
</dbReference>
<dbReference type="GO" id="GO:0016757">
    <property type="term" value="F:glycosyltransferase activity"/>
    <property type="evidence" value="ECO:0007669"/>
    <property type="project" value="UniProtKB-UniRule"/>
</dbReference>
<gene>
    <name evidence="9" type="ORF">HOLleu_06639</name>
</gene>
<evidence type="ECO:0000256" key="7">
    <source>
        <dbReference type="ARBA" id="ARBA00023136"/>
    </source>
</evidence>
<dbReference type="PANTHER" id="PTHR21461">
    <property type="entry name" value="GLYCOSYLTRANSFERASE FAMILY 92 PROTEIN"/>
    <property type="match status" value="1"/>
</dbReference>
<keyword evidence="6 8" id="KW-1133">Transmembrane helix</keyword>
<evidence type="ECO:0000256" key="6">
    <source>
        <dbReference type="ARBA" id="ARBA00022989"/>
    </source>
</evidence>
<evidence type="ECO:0000313" key="10">
    <source>
        <dbReference type="Proteomes" id="UP001152320"/>
    </source>
</evidence>
<comment type="similarity">
    <text evidence="2 8">Belongs to the glycosyltransferase 92 family.</text>
</comment>
<evidence type="ECO:0000256" key="8">
    <source>
        <dbReference type="RuleBase" id="RU366017"/>
    </source>
</evidence>
<organism evidence="9 10">
    <name type="scientific">Holothuria leucospilota</name>
    <name type="common">Black long sea cucumber</name>
    <name type="synonym">Mertensiothuria leucospilota</name>
    <dbReference type="NCBI Taxonomy" id="206669"/>
    <lineage>
        <taxon>Eukaryota</taxon>
        <taxon>Metazoa</taxon>
        <taxon>Echinodermata</taxon>
        <taxon>Eleutherozoa</taxon>
        <taxon>Echinozoa</taxon>
        <taxon>Holothuroidea</taxon>
        <taxon>Aspidochirotacea</taxon>
        <taxon>Aspidochirotida</taxon>
        <taxon>Holothuriidae</taxon>
        <taxon>Holothuria</taxon>
    </lineage>
</organism>
<evidence type="ECO:0000256" key="4">
    <source>
        <dbReference type="ARBA" id="ARBA00022679"/>
    </source>
</evidence>
<dbReference type="PANTHER" id="PTHR21461:SF87">
    <property type="entry name" value="GH12965P"/>
    <property type="match status" value="1"/>
</dbReference>
<keyword evidence="10" id="KW-1185">Reference proteome</keyword>